<protein>
    <recommendedName>
        <fullName evidence="2">DUF4350 domain-containing protein</fullName>
    </recommendedName>
</protein>
<dbReference type="EMBL" id="UOFI01000115">
    <property type="protein sequence ID" value="VAW67945.1"/>
    <property type="molecule type" value="Genomic_DNA"/>
</dbReference>
<reference evidence="3" key="1">
    <citation type="submission" date="2018-06" db="EMBL/GenBank/DDBJ databases">
        <authorList>
            <person name="Zhirakovskaya E."/>
        </authorList>
    </citation>
    <scope>NUCLEOTIDE SEQUENCE</scope>
</reference>
<evidence type="ECO:0000313" key="3">
    <source>
        <dbReference type="EMBL" id="VAW67945.1"/>
    </source>
</evidence>
<feature type="transmembrane region" description="Helical" evidence="1">
    <location>
        <begin position="269"/>
        <end position="288"/>
    </location>
</feature>
<evidence type="ECO:0000256" key="1">
    <source>
        <dbReference type="SAM" id="Phobius"/>
    </source>
</evidence>
<keyword evidence="1" id="KW-0812">Transmembrane</keyword>
<proteinExistence type="predicted"/>
<accession>A0A3B0XI14</accession>
<keyword evidence="1" id="KW-0472">Membrane</keyword>
<sequence>MSLSDTYRTNILKAILILVAGVILWWGYSSIEYRIEEKDRGYQGEALTNHYLAAEYFLLSMGQQSEKISLFSVHQKDLQVNDTLFIPGARVSLNMQRSKDLLNWVETGGHLIITGNPVMPDGFENYDNILDELGLRIEWKVNEDESFEDDLPLDLEVVSENDFWQVDFVDYQVLGFKNNVNKDNFSYEIVWTIENENKIHGLQIKYGEGHLTLLSDTKMFRNQFIDHYDHAAFLFSLSNVQAEFDNPGVFYYSLYENKLSLYRWLLDNAWPFMVSLLLLIVVILWMLVPRFGPVINVNSTASRRFLDHLSASGNYHWRQGNYMLLLNHVRKQLSVRTQVKYPEWINLSKSDQLNHFADLSQMNVAVIKGALFDADIENMSDFVKKVKVLEKLRKSL</sequence>
<name>A0A3B0XI14_9ZZZZ</name>
<gene>
    <name evidence="3" type="ORF">MNBD_GAMMA09-2335</name>
</gene>
<organism evidence="3">
    <name type="scientific">hydrothermal vent metagenome</name>
    <dbReference type="NCBI Taxonomy" id="652676"/>
    <lineage>
        <taxon>unclassified sequences</taxon>
        <taxon>metagenomes</taxon>
        <taxon>ecological metagenomes</taxon>
    </lineage>
</organism>
<dbReference type="AlphaFoldDB" id="A0A3B0XI14"/>
<feature type="transmembrane region" description="Helical" evidence="1">
    <location>
        <begin position="12"/>
        <end position="31"/>
    </location>
</feature>
<dbReference type="Pfam" id="PF14258">
    <property type="entry name" value="DUF4350"/>
    <property type="match status" value="1"/>
</dbReference>
<dbReference type="SUPFAM" id="SSF52317">
    <property type="entry name" value="Class I glutamine amidotransferase-like"/>
    <property type="match status" value="1"/>
</dbReference>
<keyword evidence="1" id="KW-1133">Transmembrane helix</keyword>
<evidence type="ECO:0000259" key="2">
    <source>
        <dbReference type="Pfam" id="PF14258"/>
    </source>
</evidence>
<feature type="domain" description="DUF4350" evidence="2">
    <location>
        <begin position="81"/>
        <end position="237"/>
    </location>
</feature>
<dbReference type="InterPro" id="IPR025646">
    <property type="entry name" value="DUF4350"/>
</dbReference>
<dbReference type="InterPro" id="IPR029062">
    <property type="entry name" value="Class_I_gatase-like"/>
</dbReference>